<dbReference type="Proteomes" id="UP000318626">
    <property type="component" value="Chromosome"/>
</dbReference>
<keyword evidence="1" id="KW-1133">Transmembrane helix</keyword>
<dbReference type="EMBL" id="CP036289">
    <property type="protein sequence ID" value="QDU77633.1"/>
    <property type="molecule type" value="Genomic_DNA"/>
</dbReference>
<keyword evidence="3" id="KW-1185">Reference proteome</keyword>
<dbReference type="OrthoDB" id="7059209at2"/>
<reference evidence="3" key="1">
    <citation type="submission" date="2019-02" db="EMBL/GenBank/DDBJ databases">
        <title>Deep-cultivation of Planctomycetes and their phenomic and genomic characterization uncovers novel biology.</title>
        <authorList>
            <person name="Wiegand S."/>
            <person name="Jogler M."/>
            <person name="Boedeker C."/>
            <person name="Pinto D."/>
            <person name="Vollmers J."/>
            <person name="Rivas-Marin E."/>
            <person name="Kohn T."/>
            <person name="Peeters S.H."/>
            <person name="Heuer A."/>
            <person name="Rast P."/>
            <person name="Oberbeckmann S."/>
            <person name="Bunk B."/>
            <person name="Jeske O."/>
            <person name="Meyerdierks A."/>
            <person name="Storesund J.E."/>
            <person name="Kallscheuer N."/>
            <person name="Luecker S."/>
            <person name="Lage O.M."/>
            <person name="Pohl T."/>
            <person name="Merkel B.J."/>
            <person name="Hornburger P."/>
            <person name="Mueller R.-W."/>
            <person name="Bruemmer F."/>
            <person name="Labrenz M."/>
            <person name="Spormann A.M."/>
            <person name="Op den Camp H."/>
            <person name="Overmann J."/>
            <person name="Amann R."/>
            <person name="Jetten M.S.M."/>
            <person name="Mascher T."/>
            <person name="Medema M.H."/>
            <person name="Devos D.P."/>
            <person name="Kaster A.-K."/>
            <person name="Ovreas L."/>
            <person name="Rohde M."/>
            <person name="Galperin M.Y."/>
            <person name="Jogler C."/>
        </authorList>
    </citation>
    <scope>NUCLEOTIDE SEQUENCE [LARGE SCALE GENOMIC DNA]</scope>
    <source>
        <strain evidence="3">Pan97</strain>
    </source>
</reference>
<gene>
    <name evidence="2" type="ORF">Pan97_47050</name>
</gene>
<keyword evidence="1" id="KW-0812">Transmembrane</keyword>
<dbReference type="RefSeq" id="WP_144976644.1">
    <property type="nucleotide sequence ID" value="NZ_CP036289.1"/>
</dbReference>
<feature type="transmembrane region" description="Helical" evidence="1">
    <location>
        <begin position="87"/>
        <end position="109"/>
    </location>
</feature>
<evidence type="ECO:0000313" key="2">
    <source>
        <dbReference type="EMBL" id="QDU77633.1"/>
    </source>
</evidence>
<proteinExistence type="predicted"/>
<organism evidence="2 3">
    <name type="scientific">Bremerella volcania</name>
    <dbReference type="NCBI Taxonomy" id="2527984"/>
    <lineage>
        <taxon>Bacteria</taxon>
        <taxon>Pseudomonadati</taxon>
        <taxon>Planctomycetota</taxon>
        <taxon>Planctomycetia</taxon>
        <taxon>Pirellulales</taxon>
        <taxon>Pirellulaceae</taxon>
        <taxon>Bremerella</taxon>
    </lineage>
</organism>
<dbReference type="KEGG" id="bvo:Pan97_47050"/>
<feature type="transmembrane region" description="Helical" evidence="1">
    <location>
        <begin position="121"/>
        <end position="145"/>
    </location>
</feature>
<keyword evidence="1" id="KW-0472">Membrane</keyword>
<dbReference type="AlphaFoldDB" id="A0A518CEI1"/>
<evidence type="ECO:0000313" key="3">
    <source>
        <dbReference type="Proteomes" id="UP000318626"/>
    </source>
</evidence>
<evidence type="ECO:0000256" key="1">
    <source>
        <dbReference type="SAM" id="Phobius"/>
    </source>
</evidence>
<protein>
    <submittedName>
        <fullName evidence="2">Uncharacterized protein</fullName>
    </submittedName>
</protein>
<name>A0A518CEI1_9BACT</name>
<sequence>MKLKCPNCDIYLSTRQMNVDNDLAICHDCNEAFKISTLLESQPERQVYENAGWVSDASDSFNINDPPGGVSYENFGRRWRIAATTRSWSAFFLVPFMCVWSGFSLGGIYGSQIAEGKFDPILSLFGIPFVLGTLLFGSFAVLSVIGRLVIKTDEMDHDAGSIFLGVGPIGWTRRFRWSEVRRIDETVGTGRNQSTRITLYRDQGDINFGDMLSEKRRRYVLHAVRQLVGSGR</sequence>
<accession>A0A518CEI1</accession>